<name>A0A9Q3DND7_9BASI</name>
<dbReference type="EMBL" id="AVOT02017136">
    <property type="protein sequence ID" value="MBW0503012.1"/>
    <property type="molecule type" value="Genomic_DNA"/>
</dbReference>
<dbReference type="AlphaFoldDB" id="A0A9Q3DND7"/>
<dbReference type="OrthoDB" id="10267344at2759"/>
<accession>A0A9Q3DND7</accession>
<organism evidence="1 2">
    <name type="scientific">Austropuccinia psidii MF-1</name>
    <dbReference type="NCBI Taxonomy" id="1389203"/>
    <lineage>
        <taxon>Eukaryota</taxon>
        <taxon>Fungi</taxon>
        <taxon>Dikarya</taxon>
        <taxon>Basidiomycota</taxon>
        <taxon>Pucciniomycotina</taxon>
        <taxon>Pucciniomycetes</taxon>
        <taxon>Pucciniales</taxon>
        <taxon>Sphaerophragmiaceae</taxon>
        <taxon>Austropuccinia</taxon>
    </lineage>
</organism>
<evidence type="ECO:0000313" key="1">
    <source>
        <dbReference type="EMBL" id="MBW0503012.1"/>
    </source>
</evidence>
<evidence type="ECO:0000313" key="2">
    <source>
        <dbReference type="Proteomes" id="UP000765509"/>
    </source>
</evidence>
<dbReference type="Proteomes" id="UP000765509">
    <property type="component" value="Unassembled WGS sequence"/>
</dbReference>
<protein>
    <submittedName>
        <fullName evidence="1">Uncharacterized protein</fullName>
    </submittedName>
</protein>
<reference evidence="1" key="1">
    <citation type="submission" date="2021-03" db="EMBL/GenBank/DDBJ databases">
        <title>Draft genome sequence of rust myrtle Austropuccinia psidii MF-1, a brazilian biotype.</title>
        <authorList>
            <person name="Quecine M.C."/>
            <person name="Pachon D.M.R."/>
            <person name="Bonatelli M.L."/>
            <person name="Correr F.H."/>
            <person name="Franceschini L.M."/>
            <person name="Leite T.F."/>
            <person name="Margarido G.R.A."/>
            <person name="Almeida C.A."/>
            <person name="Ferrarezi J.A."/>
            <person name="Labate C.A."/>
        </authorList>
    </citation>
    <scope>NUCLEOTIDE SEQUENCE</scope>
    <source>
        <strain evidence="1">MF-1</strain>
    </source>
</reference>
<comment type="caution">
    <text evidence="1">The sequence shown here is derived from an EMBL/GenBank/DDBJ whole genome shotgun (WGS) entry which is preliminary data.</text>
</comment>
<proteinExistence type="predicted"/>
<sequence length="117" mass="13797">MKIDRRENLRFSDWAPESGTPDNIFSAERMIQTMEDIIRSLCAYGMEYKDHEGYTHNLQHKPGLYHREITLTGRKRVEPPVACGSPEEKSSIYQPVRFLYEAFDNINKYEEYCDCPQ</sequence>
<gene>
    <name evidence="1" type="ORF">O181_042727</name>
</gene>
<keyword evidence="2" id="KW-1185">Reference proteome</keyword>